<proteinExistence type="predicted"/>
<accession>A0A4Y2HEP8</accession>
<comment type="caution">
    <text evidence="1">The sequence shown here is derived from an EMBL/GenBank/DDBJ whole genome shotgun (WGS) entry which is preliminary data.</text>
</comment>
<name>A0A4Y2HEP8_ARAVE</name>
<dbReference type="Proteomes" id="UP000499080">
    <property type="component" value="Unassembled WGS sequence"/>
</dbReference>
<protein>
    <submittedName>
        <fullName evidence="1">Uncharacterized protein</fullName>
    </submittedName>
</protein>
<organism evidence="1 2">
    <name type="scientific">Araneus ventricosus</name>
    <name type="common">Orbweaver spider</name>
    <name type="synonym">Epeira ventricosa</name>
    <dbReference type="NCBI Taxonomy" id="182803"/>
    <lineage>
        <taxon>Eukaryota</taxon>
        <taxon>Metazoa</taxon>
        <taxon>Ecdysozoa</taxon>
        <taxon>Arthropoda</taxon>
        <taxon>Chelicerata</taxon>
        <taxon>Arachnida</taxon>
        <taxon>Araneae</taxon>
        <taxon>Araneomorphae</taxon>
        <taxon>Entelegynae</taxon>
        <taxon>Araneoidea</taxon>
        <taxon>Araneidae</taxon>
        <taxon>Araneus</taxon>
    </lineage>
</organism>
<dbReference type="EMBL" id="BGPR01001889">
    <property type="protein sequence ID" value="GBM63770.1"/>
    <property type="molecule type" value="Genomic_DNA"/>
</dbReference>
<evidence type="ECO:0000313" key="1">
    <source>
        <dbReference type="EMBL" id="GBM63770.1"/>
    </source>
</evidence>
<keyword evidence="2" id="KW-1185">Reference proteome</keyword>
<evidence type="ECO:0000313" key="2">
    <source>
        <dbReference type="Proteomes" id="UP000499080"/>
    </source>
</evidence>
<sequence length="181" mass="20459">MGNIRKHFVGLSKVLKKECREPEILHLICCYLAHWLIRDKQLQSQFQYKCWLQSFHSLPNGKSFAEFYCSKRTLQKHYHLSIPLHAAERLLGLWLTYLTTNAVSGKISVIVTKVLGGSGGQVASPRYRRVPGSKLDSTKYSPSMRSMNAESFVMAKRPTFGVTQTFREGAAQVSSSSSLRC</sequence>
<reference evidence="1 2" key="1">
    <citation type="journal article" date="2019" name="Sci. Rep.">
        <title>Orb-weaving spider Araneus ventricosus genome elucidates the spidroin gene catalogue.</title>
        <authorList>
            <person name="Kono N."/>
            <person name="Nakamura H."/>
            <person name="Ohtoshi R."/>
            <person name="Moran D.A.P."/>
            <person name="Shinohara A."/>
            <person name="Yoshida Y."/>
            <person name="Fujiwara M."/>
            <person name="Mori M."/>
            <person name="Tomita M."/>
            <person name="Arakawa K."/>
        </authorList>
    </citation>
    <scope>NUCLEOTIDE SEQUENCE [LARGE SCALE GENOMIC DNA]</scope>
</reference>
<gene>
    <name evidence="1" type="ORF">AVEN_8867_1</name>
</gene>
<dbReference type="AlphaFoldDB" id="A0A4Y2HEP8"/>